<proteinExistence type="predicted"/>
<dbReference type="PANTHER" id="PTHR43156:SF2">
    <property type="entry name" value="STAGE II SPORULATION PROTEIN E"/>
    <property type="match status" value="1"/>
</dbReference>
<comment type="caution">
    <text evidence="3">The sequence shown here is derived from an EMBL/GenBank/DDBJ whole genome shotgun (WGS) entry which is preliminary data.</text>
</comment>
<dbReference type="Pfam" id="PF13185">
    <property type="entry name" value="GAF_2"/>
    <property type="match status" value="1"/>
</dbReference>
<name>A0ABU2JPT3_9ACTN</name>
<sequence>MRTEDVLAAAGVGVWTWDDARGVMVLDAVAAELFGLPAEAAVLTEATFRARVHIEDFATMERVIGLAASEGPDAGPREVVFRVVDTSNEIIARVRSRIRVIDPRELDGGPGDGSPSLVGVLMPTQDADERELGGDWETTRARETFVLRTGQALSEANTVHEVLQVVAGLTMPGFRPDGVAVFDRAGDELRLLDYQGRDQDFAPMGFPMPMDTDYPAAEVMRTGRAVYVSTPEEFAERFPQVWPVVEPLNRTSWAYLPLVVAGRVIGAWLAAFDYHLDFDWAERATFSSIARLVAQALSRASLQDTERELAADLQHAMGPSPTPRVPGLAIAARYVPSGSGLQVGGDWYDVIPLPSGRVALVIGDVQGHDVRAAAVMAQLRIALRAYASEGHHPDAVLSRASRFLAALSPAGDGEAADSRFATCLYVEADPRAGTFDVARAGHPEPALLSDDGTLQVRPTDGGPPLGVELSTDYPVTRLSLQPRETLLLCTDGLLETGRRHQDAGWERLRRVVRGLPVTGLEQLADTLLESVPDEDTGPGGAPAGGAGNEDDIALLLLRREEAGWQVPRGGAPVRRFVLQVGQYEPARIAQARRQLTTLLHDWTDQDAVHGAVLMLSEMLTNVLAHTEGDALLVAEVGGVVGDRKLRVEVADSSDELPHRREPGELASSGRGLLLMDSLADAWGAEPRGAGKTIWFELGERSGAGHA</sequence>
<reference evidence="4" key="1">
    <citation type="submission" date="2023-07" db="EMBL/GenBank/DDBJ databases">
        <title>30 novel species of actinomycetes from the DSMZ collection.</title>
        <authorList>
            <person name="Nouioui I."/>
        </authorList>
    </citation>
    <scope>NUCLEOTIDE SEQUENCE [LARGE SCALE GENOMIC DNA]</scope>
    <source>
        <strain evidence="4">DSM 44915</strain>
    </source>
</reference>
<dbReference type="Proteomes" id="UP001183410">
    <property type="component" value="Unassembled WGS sequence"/>
</dbReference>
<dbReference type="Gene3D" id="3.30.565.10">
    <property type="entry name" value="Histidine kinase-like ATPase, C-terminal domain"/>
    <property type="match status" value="1"/>
</dbReference>
<dbReference type="Pfam" id="PF07228">
    <property type="entry name" value="SpoIIE"/>
    <property type="match status" value="1"/>
</dbReference>
<dbReference type="EMBL" id="JAVREO010000006">
    <property type="protein sequence ID" value="MDT0267010.1"/>
    <property type="molecule type" value="Genomic_DNA"/>
</dbReference>
<keyword evidence="4" id="KW-1185">Reference proteome</keyword>
<dbReference type="SUPFAM" id="SSF55781">
    <property type="entry name" value="GAF domain-like"/>
    <property type="match status" value="1"/>
</dbReference>
<protein>
    <submittedName>
        <fullName evidence="3">SpoIIE family protein phosphatase</fullName>
    </submittedName>
</protein>
<dbReference type="InterPro" id="IPR052016">
    <property type="entry name" value="Bact_Sigma-Reg"/>
</dbReference>
<dbReference type="InterPro" id="IPR036890">
    <property type="entry name" value="HATPase_C_sf"/>
</dbReference>
<accession>A0ABU2JPT3</accession>
<dbReference type="Gene3D" id="3.30.450.40">
    <property type="match status" value="1"/>
</dbReference>
<evidence type="ECO:0000313" key="4">
    <source>
        <dbReference type="Proteomes" id="UP001183410"/>
    </source>
</evidence>
<dbReference type="Pfam" id="PF13581">
    <property type="entry name" value="HATPase_c_2"/>
    <property type="match status" value="1"/>
</dbReference>
<evidence type="ECO:0000259" key="2">
    <source>
        <dbReference type="SMART" id="SM00331"/>
    </source>
</evidence>
<organism evidence="3 4">
    <name type="scientific">Streptomyces chisholmiae</name>
    <dbReference type="NCBI Taxonomy" id="3075540"/>
    <lineage>
        <taxon>Bacteria</taxon>
        <taxon>Bacillati</taxon>
        <taxon>Actinomycetota</taxon>
        <taxon>Actinomycetes</taxon>
        <taxon>Kitasatosporales</taxon>
        <taxon>Streptomycetaceae</taxon>
        <taxon>Streptomyces</taxon>
    </lineage>
</organism>
<dbReference type="Gene3D" id="3.30.450.20">
    <property type="entry name" value="PAS domain"/>
    <property type="match status" value="1"/>
</dbReference>
<feature type="domain" description="PPM-type phosphatase" evidence="2">
    <location>
        <begin position="325"/>
        <end position="559"/>
    </location>
</feature>
<dbReference type="Gene3D" id="3.60.40.10">
    <property type="entry name" value="PPM-type phosphatase domain"/>
    <property type="match status" value="1"/>
</dbReference>
<evidence type="ECO:0000313" key="3">
    <source>
        <dbReference type="EMBL" id="MDT0267010.1"/>
    </source>
</evidence>
<dbReference type="InterPro" id="IPR036457">
    <property type="entry name" value="PPM-type-like_dom_sf"/>
</dbReference>
<dbReference type="SMART" id="SM00331">
    <property type="entry name" value="PP2C_SIG"/>
    <property type="match status" value="1"/>
</dbReference>
<dbReference type="SUPFAM" id="SSF81606">
    <property type="entry name" value="PP2C-like"/>
    <property type="match status" value="1"/>
</dbReference>
<keyword evidence="1" id="KW-0378">Hydrolase</keyword>
<dbReference type="InterPro" id="IPR003594">
    <property type="entry name" value="HATPase_dom"/>
</dbReference>
<dbReference type="InterPro" id="IPR003018">
    <property type="entry name" value="GAF"/>
</dbReference>
<evidence type="ECO:0000256" key="1">
    <source>
        <dbReference type="ARBA" id="ARBA00022801"/>
    </source>
</evidence>
<dbReference type="InterPro" id="IPR029016">
    <property type="entry name" value="GAF-like_dom_sf"/>
</dbReference>
<dbReference type="PANTHER" id="PTHR43156">
    <property type="entry name" value="STAGE II SPORULATION PROTEIN E-RELATED"/>
    <property type="match status" value="1"/>
</dbReference>
<gene>
    <name evidence="3" type="ORF">RM844_11995</name>
</gene>
<dbReference type="RefSeq" id="WP_311667069.1">
    <property type="nucleotide sequence ID" value="NZ_JAVREO010000006.1"/>
</dbReference>
<dbReference type="InterPro" id="IPR001932">
    <property type="entry name" value="PPM-type_phosphatase-like_dom"/>
</dbReference>
<dbReference type="CDD" id="cd16936">
    <property type="entry name" value="HATPase_RsbW-like"/>
    <property type="match status" value="1"/>
</dbReference>